<feature type="transmembrane region" description="Helical" evidence="2">
    <location>
        <begin position="67"/>
        <end position="85"/>
    </location>
</feature>
<keyword evidence="4" id="KW-1185">Reference proteome</keyword>
<dbReference type="Proteomes" id="UP001422759">
    <property type="component" value="Unassembled WGS sequence"/>
</dbReference>
<keyword evidence="2" id="KW-1133">Transmembrane helix</keyword>
<feature type="compositionally biased region" description="Low complexity" evidence="1">
    <location>
        <begin position="267"/>
        <end position="285"/>
    </location>
</feature>
<evidence type="ECO:0008006" key="5">
    <source>
        <dbReference type="Google" id="ProtNLM"/>
    </source>
</evidence>
<gene>
    <name evidence="3" type="ORF">GCM10009760_40270</name>
</gene>
<feature type="transmembrane region" description="Helical" evidence="2">
    <location>
        <begin position="174"/>
        <end position="192"/>
    </location>
</feature>
<feature type="transmembrane region" description="Helical" evidence="2">
    <location>
        <begin position="224"/>
        <end position="242"/>
    </location>
</feature>
<reference evidence="4" key="1">
    <citation type="journal article" date="2019" name="Int. J. Syst. Evol. Microbiol.">
        <title>The Global Catalogue of Microorganisms (GCM) 10K type strain sequencing project: providing services to taxonomists for standard genome sequencing and annotation.</title>
        <authorList>
            <consortium name="The Broad Institute Genomics Platform"/>
            <consortium name="The Broad Institute Genome Sequencing Center for Infectious Disease"/>
            <person name="Wu L."/>
            <person name="Ma J."/>
        </authorList>
    </citation>
    <scope>NUCLEOTIDE SEQUENCE [LARGE SCALE GENOMIC DNA]</scope>
    <source>
        <strain evidence="4">JCM 14560</strain>
    </source>
</reference>
<evidence type="ECO:0000313" key="3">
    <source>
        <dbReference type="EMBL" id="GAA2148363.1"/>
    </source>
</evidence>
<organism evidence="3 4">
    <name type="scientific">Kitasatospora kazusensis</name>
    <dbReference type="NCBI Taxonomy" id="407974"/>
    <lineage>
        <taxon>Bacteria</taxon>
        <taxon>Bacillati</taxon>
        <taxon>Actinomycetota</taxon>
        <taxon>Actinomycetes</taxon>
        <taxon>Kitasatosporales</taxon>
        <taxon>Streptomycetaceae</taxon>
        <taxon>Kitasatospora</taxon>
    </lineage>
</organism>
<evidence type="ECO:0000256" key="1">
    <source>
        <dbReference type="SAM" id="MobiDB-lite"/>
    </source>
</evidence>
<feature type="transmembrane region" description="Helical" evidence="2">
    <location>
        <begin position="494"/>
        <end position="515"/>
    </location>
</feature>
<feature type="region of interest" description="Disordered" evidence="1">
    <location>
        <begin position="267"/>
        <end position="287"/>
    </location>
</feature>
<sequence>MVDQQIAAEIPYPAVPAPAPRAAAPHGRAGLLVRAALPAALGCWLFALTGTRLGRMGDLGLLQALPAVYWLAPALLTVGFVAALRDRRLPQYWLAAYVLGLIAVIHATPSLLYPTLRYGWAWKHIAIIDAMLRHNGTVPNAGNLDLYNQWPGFFQLNALVLRVTGLHSALGYASWYPVIANVLLMGPLLLIYRTFTQDRRLIWGGVWLYFATSWIGQDYFSPQAFAYFLCLTVLALVLRQLAAARAAAALSPSASASASASASTSASTSASASLPPSPSAAGGRPPAERGARALSWVTDVPARGGWRPAPFLMLLVLIAAIVCSHPLTPLMLISILLLLALPRRNRRVVLPVLALATALTLAWDATVARPYISSNIHQLVAALASPDNNALPGLSRLGTPARDQVLASWVDRGLTATVLLLAAAAVVRHRWVRRTPLPLLLLGPLPLLLSNNYGGEMVFRAYLFALPAAAFLTATLLVPTGPRPGARFVRWSRTGVWCVCALAMGALLTGLYFGYYSKETMNYFTPQEVAASQYVAQTAPPGSRIVSVTADVPGGELRYDEHQWVVLAQDPLAERHELLTDPQAVLLSRLNDPAVTGPAYLILSRAQAAECRLTGVFPDGTVDRVKAVAESSPSFRPVFGNQDAVVYLYQPPTLGSTQP</sequence>
<name>A0ABP5LJ96_9ACTN</name>
<dbReference type="RefSeq" id="WP_344466989.1">
    <property type="nucleotide sequence ID" value="NZ_BAAANT010000024.1"/>
</dbReference>
<feature type="transmembrane region" description="Helical" evidence="2">
    <location>
        <begin position="92"/>
        <end position="113"/>
    </location>
</feature>
<feature type="transmembrane region" description="Helical" evidence="2">
    <location>
        <begin position="348"/>
        <end position="365"/>
    </location>
</feature>
<feature type="transmembrane region" description="Helical" evidence="2">
    <location>
        <begin position="311"/>
        <end position="341"/>
    </location>
</feature>
<accession>A0ABP5LJ96</accession>
<comment type="caution">
    <text evidence="3">The sequence shown here is derived from an EMBL/GenBank/DDBJ whole genome shotgun (WGS) entry which is preliminary data.</text>
</comment>
<evidence type="ECO:0000256" key="2">
    <source>
        <dbReference type="SAM" id="Phobius"/>
    </source>
</evidence>
<feature type="transmembrane region" description="Helical" evidence="2">
    <location>
        <begin position="31"/>
        <end position="47"/>
    </location>
</feature>
<protein>
    <recommendedName>
        <fullName evidence="5">Glycosyltransferase</fullName>
    </recommendedName>
</protein>
<proteinExistence type="predicted"/>
<feature type="transmembrane region" description="Helical" evidence="2">
    <location>
        <begin position="461"/>
        <end position="482"/>
    </location>
</feature>
<keyword evidence="2" id="KW-0812">Transmembrane</keyword>
<dbReference type="EMBL" id="BAAANT010000024">
    <property type="protein sequence ID" value="GAA2148363.1"/>
    <property type="molecule type" value="Genomic_DNA"/>
</dbReference>
<feature type="transmembrane region" description="Helical" evidence="2">
    <location>
        <begin position="406"/>
        <end position="427"/>
    </location>
</feature>
<keyword evidence="2" id="KW-0472">Membrane</keyword>
<evidence type="ECO:0000313" key="4">
    <source>
        <dbReference type="Proteomes" id="UP001422759"/>
    </source>
</evidence>